<comment type="catalytic activity">
    <reaction evidence="1">
        <text>(7,8-dihydropterin-6-yl)methyl diphosphate + 4-aminobenzoate = 7,8-dihydropteroate + diphosphate</text>
        <dbReference type="Rhea" id="RHEA:19949"/>
        <dbReference type="ChEBI" id="CHEBI:17836"/>
        <dbReference type="ChEBI" id="CHEBI:17839"/>
        <dbReference type="ChEBI" id="CHEBI:33019"/>
        <dbReference type="ChEBI" id="CHEBI:72950"/>
        <dbReference type="EC" id="2.5.1.15"/>
    </reaction>
</comment>
<gene>
    <name evidence="10" type="primary">folP</name>
    <name evidence="10" type="ORF">ACFOMG_15160</name>
</gene>
<keyword evidence="11" id="KW-1185">Reference proteome</keyword>
<dbReference type="CDD" id="cd00739">
    <property type="entry name" value="DHPS"/>
    <property type="match status" value="1"/>
</dbReference>
<comment type="caution">
    <text evidence="10">The sequence shown here is derived from an EMBL/GenBank/DDBJ whole genome shotgun (WGS) entry which is preliminary data.</text>
</comment>
<evidence type="ECO:0000313" key="11">
    <source>
        <dbReference type="Proteomes" id="UP001595722"/>
    </source>
</evidence>
<evidence type="ECO:0000256" key="8">
    <source>
        <dbReference type="ARBA" id="ARBA00022909"/>
    </source>
</evidence>
<evidence type="ECO:0000256" key="3">
    <source>
        <dbReference type="ARBA" id="ARBA00004763"/>
    </source>
</evidence>
<accession>A0ABV7VX74</accession>
<name>A0ABV7VX74_9GAMM</name>
<dbReference type="GO" id="GO:0004156">
    <property type="term" value="F:dihydropteroate synthase activity"/>
    <property type="evidence" value="ECO:0007669"/>
    <property type="project" value="UniProtKB-EC"/>
</dbReference>
<dbReference type="EMBL" id="JBHRYB010000015">
    <property type="protein sequence ID" value="MFC3681442.1"/>
    <property type="molecule type" value="Genomic_DNA"/>
</dbReference>
<comment type="cofactor">
    <cofactor evidence="2">
        <name>Mg(2+)</name>
        <dbReference type="ChEBI" id="CHEBI:18420"/>
    </cofactor>
</comment>
<dbReference type="PROSITE" id="PS50972">
    <property type="entry name" value="PTERIN_BINDING"/>
    <property type="match status" value="1"/>
</dbReference>
<organism evidence="10 11">
    <name type="scientific">Bacterioplanoides pacificum</name>
    <dbReference type="NCBI Taxonomy" id="1171596"/>
    <lineage>
        <taxon>Bacteria</taxon>
        <taxon>Pseudomonadati</taxon>
        <taxon>Pseudomonadota</taxon>
        <taxon>Gammaproteobacteria</taxon>
        <taxon>Oceanospirillales</taxon>
        <taxon>Oceanospirillaceae</taxon>
        <taxon>Bacterioplanoides</taxon>
    </lineage>
</organism>
<dbReference type="Gene3D" id="3.20.20.20">
    <property type="entry name" value="Dihydropteroate synthase-like"/>
    <property type="match status" value="1"/>
</dbReference>
<evidence type="ECO:0000256" key="6">
    <source>
        <dbReference type="ARBA" id="ARBA00022723"/>
    </source>
</evidence>
<evidence type="ECO:0000256" key="7">
    <source>
        <dbReference type="ARBA" id="ARBA00022842"/>
    </source>
</evidence>
<dbReference type="PANTHER" id="PTHR20941:SF1">
    <property type="entry name" value="FOLIC ACID SYNTHESIS PROTEIN FOL1"/>
    <property type="match status" value="1"/>
</dbReference>
<evidence type="ECO:0000256" key="2">
    <source>
        <dbReference type="ARBA" id="ARBA00001946"/>
    </source>
</evidence>
<dbReference type="PROSITE" id="PS00793">
    <property type="entry name" value="DHPS_2"/>
    <property type="match status" value="1"/>
</dbReference>
<evidence type="ECO:0000256" key="1">
    <source>
        <dbReference type="ARBA" id="ARBA00000012"/>
    </source>
</evidence>
<dbReference type="InterPro" id="IPR006390">
    <property type="entry name" value="DHP_synth_dom"/>
</dbReference>
<dbReference type="RefSeq" id="WP_376868079.1">
    <property type="nucleotide sequence ID" value="NZ_JBHRYB010000015.1"/>
</dbReference>
<comment type="pathway">
    <text evidence="3">Cofactor biosynthesis; tetrahydrofolate biosynthesis; 7,8-dihydrofolate from 2-amino-4-hydroxy-6-hydroxymethyl-7,8-dihydropteridine diphosphate and 4-aminobenzoate: step 1/2.</text>
</comment>
<evidence type="ECO:0000256" key="5">
    <source>
        <dbReference type="ARBA" id="ARBA00022679"/>
    </source>
</evidence>
<keyword evidence="5 10" id="KW-0808">Transferase</keyword>
<dbReference type="PANTHER" id="PTHR20941">
    <property type="entry name" value="FOLATE SYNTHESIS PROTEINS"/>
    <property type="match status" value="1"/>
</dbReference>
<dbReference type="NCBIfam" id="TIGR01496">
    <property type="entry name" value="DHPS"/>
    <property type="match status" value="1"/>
</dbReference>
<feature type="domain" description="Pterin-binding" evidence="9">
    <location>
        <begin position="1"/>
        <end position="251"/>
    </location>
</feature>
<protein>
    <recommendedName>
        <fullName evidence="4">dihydropteroate synthase</fullName>
        <ecNumber evidence="4">2.5.1.15</ecNumber>
    </recommendedName>
</protein>
<keyword evidence="6" id="KW-0479">Metal-binding</keyword>
<dbReference type="Proteomes" id="UP001595722">
    <property type="component" value="Unassembled WGS sequence"/>
</dbReference>
<dbReference type="InterPro" id="IPR000489">
    <property type="entry name" value="Pterin-binding_dom"/>
</dbReference>
<evidence type="ECO:0000259" key="9">
    <source>
        <dbReference type="PROSITE" id="PS50972"/>
    </source>
</evidence>
<reference evidence="11" key="1">
    <citation type="journal article" date="2019" name="Int. J. Syst. Evol. Microbiol.">
        <title>The Global Catalogue of Microorganisms (GCM) 10K type strain sequencing project: providing services to taxonomists for standard genome sequencing and annotation.</title>
        <authorList>
            <consortium name="The Broad Institute Genomics Platform"/>
            <consortium name="The Broad Institute Genome Sequencing Center for Infectious Disease"/>
            <person name="Wu L."/>
            <person name="Ma J."/>
        </authorList>
    </citation>
    <scope>NUCLEOTIDE SEQUENCE [LARGE SCALE GENOMIC DNA]</scope>
    <source>
        <strain evidence="11">KCTC 42424</strain>
    </source>
</reference>
<proteinExistence type="predicted"/>
<evidence type="ECO:0000313" key="10">
    <source>
        <dbReference type="EMBL" id="MFC3681442.1"/>
    </source>
</evidence>
<dbReference type="EC" id="2.5.1.15" evidence="4"/>
<dbReference type="Pfam" id="PF00809">
    <property type="entry name" value="Pterin_bind"/>
    <property type="match status" value="1"/>
</dbReference>
<keyword evidence="7" id="KW-0460">Magnesium</keyword>
<dbReference type="InterPro" id="IPR045031">
    <property type="entry name" value="DHP_synth-like"/>
</dbReference>
<keyword evidence="8" id="KW-0289">Folate biosynthesis</keyword>
<dbReference type="InterPro" id="IPR011005">
    <property type="entry name" value="Dihydropteroate_synth-like_sf"/>
</dbReference>
<evidence type="ECO:0000256" key="4">
    <source>
        <dbReference type="ARBA" id="ARBA00012458"/>
    </source>
</evidence>
<sequence length="263" mass="28065">MGILNVTPDSFSDGGRFNTLDTAVRQAEQMLADGAAIIDVGGESTRPGAQPVSEAQELERVIPVVEAIARRLDVLISVDTSTAAVIRESAAAGAHLINDVRALQREGALAAAAHSGLPVCLMHMQGDPQTMQQNPDYLDVVLEVIDFLERRVALCENAGISRDRILLDPGFGFGKSFAHNFELLNRLELLQRLDLPLLIGLSRKRMIGQASGCDEPAERVAGSLAGAVVSAMKGARILRVHDVRQTVQALAVVNATLSQGMTI</sequence>
<dbReference type="SUPFAM" id="SSF51717">
    <property type="entry name" value="Dihydropteroate synthetase-like"/>
    <property type="match status" value="1"/>
</dbReference>